<dbReference type="EMBL" id="JANBPK010000826">
    <property type="protein sequence ID" value="KAJ2930656.1"/>
    <property type="molecule type" value="Genomic_DNA"/>
</dbReference>
<evidence type="ECO:0000313" key="2">
    <source>
        <dbReference type="Proteomes" id="UP001140091"/>
    </source>
</evidence>
<dbReference type="GO" id="GO:0034271">
    <property type="term" value="C:phosphatidylinositol 3-kinase complex, class III, type I"/>
    <property type="evidence" value="ECO:0007669"/>
    <property type="project" value="TreeGrafter"/>
</dbReference>
<dbReference type="InterPro" id="IPR045162">
    <property type="entry name" value="Vps15-like"/>
</dbReference>
<dbReference type="PANTHER" id="PTHR17583">
    <property type="entry name" value="PHOSPHOINOSITIDE 3-KINASE REGULATORY SUBUNIT 4"/>
    <property type="match status" value="1"/>
</dbReference>
<dbReference type="GO" id="GO:0071561">
    <property type="term" value="C:nucleus-vacuole junction"/>
    <property type="evidence" value="ECO:0007669"/>
    <property type="project" value="TreeGrafter"/>
</dbReference>
<name>A0A9W8J7J9_9AGAR</name>
<reference evidence="1" key="1">
    <citation type="submission" date="2022-06" db="EMBL/GenBank/DDBJ databases">
        <title>Genome Sequence of Candolleomyces eurysporus.</title>
        <authorList>
            <person name="Buettner E."/>
        </authorList>
    </citation>
    <scope>NUCLEOTIDE SEQUENCE</scope>
    <source>
        <strain evidence="1">VTCC 930004</strain>
    </source>
</reference>
<keyword evidence="2" id="KW-1185">Reference proteome</keyword>
<comment type="caution">
    <text evidence="1">The sequence shown here is derived from an EMBL/GenBank/DDBJ whole genome shotgun (WGS) entry which is preliminary data.</text>
</comment>
<dbReference type="GO" id="GO:0004674">
    <property type="term" value="F:protein serine/threonine kinase activity"/>
    <property type="evidence" value="ECO:0007669"/>
    <property type="project" value="InterPro"/>
</dbReference>
<dbReference type="AlphaFoldDB" id="A0A9W8J7J9"/>
<dbReference type="GO" id="GO:0006623">
    <property type="term" value="P:protein targeting to vacuole"/>
    <property type="evidence" value="ECO:0007669"/>
    <property type="project" value="TreeGrafter"/>
</dbReference>
<dbReference type="Proteomes" id="UP001140091">
    <property type="component" value="Unassembled WGS sequence"/>
</dbReference>
<gene>
    <name evidence="1" type="ORF">H1R20_g6444</name>
</gene>
<dbReference type="GO" id="GO:0016236">
    <property type="term" value="P:macroautophagy"/>
    <property type="evidence" value="ECO:0007669"/>
    <property type="project" value="InterPro"/>
</dbReference>
<protein>
    <submittedName>
        <fullName evidence="1">Uncharacterized protein</fullName>
    </submittedName>
</protein>
<dbReference type="GO" id="GO:0045324">
    <property type="term" value="P:late endosome to vacuole transport"/>
    <property type="evidence" value="ECO:0007669"/>
    <property type="project" value="InterPro"/>
</dbReference>
<organism evidence="1 2">
    <name type="scientific">Candolleomyces eurysporus</name>
    <dbReference type="NCBI Taxonomy" id="2828524"/>
    <lineage>
        <taxon>Eukaryota</taxon>
        <taxon>Fungi</taxon>
        <taxon>Dikarya</taxon>
        <taxon>Basidiomycota</taxon>
        <taxon>Agaricomycotina</taxon>
        <taxon>Agaricomycetes</taxon>
        <taxon>Agaricomycetidae</taxon>
        <taxon>Agaricales</taxon>
        <taxon>Agaricineae</taxon>
        <taxon>Psathyrellaceae</taxon>
        <taxon>Candolleomyces</taxon>
    </lineage>
</organism>
<proteinExistence type="predicted"/>
<dbReference type="GO" id="GO:0034272">
    <property type="term" value="C:phosphatidylinositol 3-kinase complex, class III, type II"/>
    <property type="evidence" value="ECO:0007669"/>
    <property type="project" value="TreeGrafter"/>
</dbReference>
<dbReference type="GO" id="GO:0005770">
    <property type="term" value="C:late endosome"/>
    <property type="evidence" value="ECO:0007669"/>
    <property type="project" value="TreeGrafter"/>
</dbReference>
<sequence>MGNTHSARTTSAIDSFVLELGPDVVHEKSISNRHFLKTVKGKHGNGHLVINISTKPDPGLLLRSYTRTLKFEKDVLIDISKVYNYQGFVVTETAGYIIQQWIGRNLYD</sequence>
<accession>A0A9W8J7J9</accession>
<evidence type="ECO:0000313" key="1">
    <source>
        <dbReference type="EMBL" id="KAJ2930656.1"/>
    </source>
</evidence>
<dbReference type="PANTHER" id="PTHR17583:SF0">
    <property type="entry name" value="PHOSPHOINOSITIDE 3-KINASE REGULATORY SUBUNIT 4"/>
    <property type="match status" value="1"/>
</dbReference>
<dbReference type="OrthoDB" id="242910at2759"/>
<feature type="non-terminal residue" evidence="1">
    <location>
        <position position="108"/>
    </location>
</feature>